<dbReference type="eggNOG" id="COG0160">
    <property type="taxonomic scope" value="Bacteria"/>
</dbReference>
<dbReference type="InterPro" id="IPR010061">
    <property type="entry name" value="MeMal-semiAld_DH"/>
</dbReference>
<evidence type="ECO:0000256" key="3">
    <source>
        <dbReference type="ARBA" id="ARBA00022898"/>
    </source>
</evidence>
<dbReference type="AlphaFoldDB" id="J7L7K2"/>
<dbReference type="Gene3D" id="3.90.1150.10">
    <property type="entry name" value="Aspartate Aminotransferase, domain 1"/>
    <property type="match status" value="1"/>
</dbReference>
<evidence type="ECO:0000256" key="5">
    <source>
        <dbReference type="ARBA" id="ARBA00023027"/>
    </source>
</evidence>
<evidence type="ECO:0000313" key="9">
    <source>
        <dbReference type="Proteomes" id="UP000003779"/>
    </source>
</evidence>
<comment type="cofactor">
    <cofactor evidence="1">
        <name>pyridoxal 5'-phosphate</name>
        <dbReference type="ChEBI" id="CHEBI:597326"/>
    </cofactor>
</comment>
<sequence length="876" mass="92907">MSELLSRHRAVMPSWSPLYYESPLEIVSGKGSRVTDAEGRTYLDFFTGIVTNMLGYDVAEVREAVERQIAKGVVHTSALYLIRSQVELAEKIARLSGIPDAKVFFTNSGTEANETALLLATHARGSDEVLAMRGSYHGRSFGTVAVTGNRAWKNSALSPLNVHYLHGTDHASPLFRDLSEREYIDRCVADLRAVLDTTAPNVACLIAEPIQGVGGFAMPPEGLYGAYKEVLDEHGILFVSDEVQTGWGRTGTDFFGIGAHGVTPDAMTFAKGLGNGFAVGGVVARGDLMDGLGALGVATFGGNPVSMAAAGATLDYVLDHDLQDNALRQGRTILEGLRALRELPCVLDVRGKGLMFAVEMVDFESGAPSPALAAGVLEATRERGLLVGKGGVHGNVLRMAPPLTLSTEEAAEGRDILNPASGQITGTVDLAGPAEVDAAVAAARAAFPAWRDTPLSKRVRTLFRFRELLDSRSDRLAEIVSAEHGKVLSDAKGEVARGLEVVDFACGVPQLLKGDFSENVSTGVDSYSIRQPVGVVAGITPFNFPAMVPMWMFPLAIACGNTFVLKPSEKDPSASLMIAELWAEAGLPDGVFNVVQGDKVAVDALLEHPDVAAVGFVGSTPIARYVYRVAAEHGKRVQALGGAKNHMVVLPDADLDLAADAAVSAGFGSAGERCMAISAVAVVDSVADDLMERIRERVARLRVGPGDDDRSEMGPLVTREHRDKVASYLESGVREGATLAIDGRVHPVLGGGGDGFWLGPSVLDHVEPTMSCYREEIFGPVLSVLRVRDYDEAVGLINANPYGNGTAIFTNDGGAARRFQNEIEVGMVGINVPIPVPMAYYSFGGWKESLFGDSHVHGTEGQRPEGGVDLGFPTNG</sequence>
<dbReference type="eggNOG" id="COG1012">
    <property type="taxonomic scope" value="Bacteria"/>
</dbReference>
<dbReference type="EMBL" id="CP003788">
    <property type="protein sequence ID" value="AFR08661.1"/>
    <property type="molecule type" value="Genomic_DNA"/>
</dbReference>
<name>J7L7K2_NOCAA</name>
<dbReference type="InterPro" id="IPR016161">
    <property type="entry name" value="Ald_DH/histidinol_DH"/>
</dbReference>
<dbReference type="SUPFAM" id="SSF53720">
    <property type="entry name" value="ALDH-like"/>
    <property type="match status" value="1"/>
</dbReference>
<evidence type="ECO:0000256" key="6">
    <source>
        <dbReference type="SAM" id="MobiDB-lite"/>
    </source>
</evidence>
<keyword evidence="3" id="KW-0663">Pyridoxal phosphate</keyword>
<dbReference type="InterPro" id="IPR016162">
    <property type="entry name" value="Ald_DH_N"/>
</dbReference>
<dbReference type="PANTHER" id="PTHR43866:SF4">
    <property type="entry name" value="MALONATE-SEMIALDEHYDE DEHYDROGENASE"/>
    <property type="match status" value="1"/>
</dbReference>
<dbReference type="FunFam" id="3.40.640.10:FF:000004">
    <property type="entry name" value="Acetylornithine aminotransferase"/>
    <property type="match status" value="1"/>
</dbReference>
<reference evidence="8 9" key="1">
    <citation type="journal article" date="2012" name="J. Bacteriol.">
        <title>Whole-Genome Sequence of Nocardiopsis alba Strain ATCC BAA-2165, Associated with Honeybees.</title>
        <authorList>
            <person name="Qiao J."/>
            <person name="Chen L."/>
            <person name="Li Y."/>
            <person name="Wang J."/>
            <person name="Zhang W."/>
            <person name="Chen S."/>
        </authorList>
    </citation>
    <scope>NUCLEOTIDE SEQUENCE [LARGE SCALE GENOMIC DNA]</scope>
    <source>
        <strain evidence="9">ATCC BAA-2165 / BE74</strain>
    </source>
</reference>
<dbReference type="STRING" id="1205910.B005_0839"/>
<dbReference type="GO" id="GO:0004491">
    <property type="term" value="F:methylmalonate-semialdehyde dehydrogenase (acylating, NAD) activity"/>
    <property type="evidence" value="ECO:0007669"/>
    <property type="project" value="UniProtKB-EC"/>
</dbReference>
<protein>
    <recommendedName>
        <fullName evidence="2">methylmalonate-semialdehyde dehydrogenase (CoA acylating)</fullName>
        <ecNumber evidence="2">1.2.1.27</ecNumber>
    </recommendedName>
</protein>
<dbReference type="Gene3D" id="3.40.640.10">
    <property type="entry name" value="Type I PLP-dependent aspartate aminotransferase-like (Major domain)"/>
    <property type="match status" value="1"/>
</dbReference>
<dbReference type="EC" id="1.2.1.27" evidence="2"/>
<dbReference type="Gene3D" id="3.40.309.10">
    <property type="entry name" value="Aldehyde Dehydrogenase, Chain A, domain 2"/>
    <property type="match status" value="1"/>
</dbReference>
<evidence type="ECO:0000259" key="7">
    <source>
        <dbReference type="Pfam" id="PF00171"/>
    </source>
</evidence>
<dbReference type="PATRIC" id="fig|1205910.3.peg.791"/>
<dbReference type="HOGENOM" id="CLU_328128_0_0_11"/>
<keyword evidence="4 8" id="KW-0560">Oxidoreductase</keyword>
<dbReference type="PANTHER" id="PTHR43866">
    <property type="entry name" value="MALONATE-SEMIALDEHYDE DEHYDROGENASE"/>
    <property type="match status" value="1"/>
</dbReference>
<dbReference type="NCBIfam" id="TIGR01722">
    <property type="entry name" value="MMSDH"/>
    <property type="match status" value="1"/>
</dbReference>
<dbReference type="Gene3D" id="3.40.605.10">
    <property type="entry name" value="Aldehyde Dehydrogenase, Chain A, domain 1"/>
    <property type="match status" value="1"/>
</dbReference>
<dbReference type="Pfam" id="PF00171">
    <property type="entry name" value="Aldedh"/>
    <property type="match status" value="1"/>
</dbReference>
<keyword evidence="5" id="KW-0520">NAD</keyword>
<dbReference type="FunFam" id="3.40.605.10:FF:000003">
    <property type="entry name" value="Methylmalonate-semialdehyde dehydrogenase [acylating]"/>
    <property type="match status" value="1"/>
</dbReference>
<dbReference type="InterPro" id="IPR005814">
    <property type="entry name" value="Aminotrans_3"/>
</dbReference>
<proteinExistence type="predicted"/>
<dbReference type="InterPro" id="IPR015424">
    <property type="entry name" value="PyrdxlP-dep_Trfase"/>
</dbReference>
<organism evidence="8 9">
    <name type="scientific">Nocardiopsis alba (strain ATCC BAA-2165 / BE74)</name>
    <dbReference type="NCBI Taxonomy" id="1205910"/>
    <lineage>
        <taxon>Bacteria</taxon>
        <taxon>Bacillati</taxon>
        <taxon>Actinomycetota</taxon>
        <taxon>Actinomycetes</taxon>
        <taxon>Streptosporangiales</taxon>
        <taxon>Nocardiopsidaceae</taxon>
        <taxon>Nocardiopsis</taxon>
    </lineage>
</organism>
<dbReference type="PROSITE" id="PS00070">
    <property type="entry name" value="ALDEHYDE_DEHYDR_CYS"/>
    <property type="match status" value="1"/>
</dbReference>
<dbReference type="InterPro" id="IPR015590">
    <property type="entry name" value="Aldehyde_DH_dom"/>
</dbReference>
<dbReference type="InterPro" id="IPR015422">
    <property type="entry name" value="PyrdxlP-dep_Trfase_small"/>
</dbReference>
<feature type="region of interest" description="Disordered" evidence="6">
    <location>
        <begin position="855"/>
        <end position="876"/>
    </location>
</feature>
<dbReference type="GO" id="GO:0030170">
    <property type="term" value="F:pyridoxal phosphate binding"/>
    <property type="evidence" value="ECO:0007669"/>
    <property type="project" value="InterPro"/>
</dbReference>
<dbReference type="InterPro" id="IPR015421">
    <property type="entry name" value="PyrdxlP-dep_Trfase_major"/>
</dbReference>
<dbReference type="GO" id="GO:0006210">
    <property type="term" value="P:thymine catabolic process"/>
    <property type="evidence" value="ECO:0007669"/>
    <property type="project" value="TreeGrafter"/>
</dbReference>
<dbReference type="InterPro" id="IPR016163">
    <property type="entry name" value="Ald_DH_C"/>
</dbReference>
<evidence type="ECO:0000256" key="2">
    <source>
        <dbReference type="ARBA" id="ARBA00013048"/>
    </source>
</evidence>
<dbReference type="FunFam" id="3.40.309.10:FF:000002">
    <property type="entry name" value="Methylmalonate-semialdehyde dehydrogenase (Acylating)"/>
    <property type="match status" value="1"/>
</dbReference>
<dbReference type="GO" id="GO:0006574">
    <property type="term" value="P:L-valine catabolic process"/>
    <property type="evidence" value="ECO:0007669"/>
    <property type="project" value="TreeGrafter"/>
</dbReference>
<evidence type="ECO:0000313" key="8">
    <source>
        <dbReference type="EMBL" id="AFR08661.1"/>
    </source>
</evidence>
<gene>
    <name evidence="8" type="primary">mmsA</name>
    <name evidence="8" type="ordered locus">B005_0839</name>
</gene>
<dbReference type="CDD" id="cd07085">
    <property type="entry name" value="ALDH_F6_MMSDH"/>
    <property type="match status" value="1"/>
</dbReference>
<dbReference type="Proteomes" id="UP000003779">
    <property type="component" value="Chromosome"/>
</dbReference>
<evidence type="ECO:0000256" key="1">
    <source>
        <dbReference type="ARBA" id="ARBA00001933"/>
    </source>
</evidence>
<dbReference type="CDD" id="cd00610">
    <property type="entry name" value="OAT_like"/>
    <property type="match status" value="1"/>
</dbReference>
<feature type="domain" description="Aldehyde dehydrogenase" evidence="7">
    <location>
        <begin position="412"/>
        <end position="856"/>
    </location>
</feature>
<accession>J7L7K2</accession>
<dbReference type="SUPFAM" id="SSF53383">
    <property type="entry name" value="PLP-dependent transferases"/>
    <property type="match status" value="1"/>
</dbReference>
<dbReference type="GO" id="GO:0008483">
    <property type="term" value="F:transaminase activity"/>
    <property type="evidence" value="ECO:0007669"/>
    <property type="project" value="InterPro"/>
</dbReference>
<evidence type="ECO:0000256" key="4">
    <source>
        <dbReference type="ARBA" id="ARBA00023002"/>
    </source>
</evidence>
<reference evidence="9" key="2">
    <citation type="submission" date="2012-08" db="EMBL/GenBank/DDBJ databases">
        <title>Whole-genome sequence of Nocardiopsis alba strain ATCC BAA-2165 associated with honeybees.</title>
        <authorList>
            <person name="Qiao J."/>
            <person name="Chen L."/>
            <person name="Li Y."/>
            <person name="Wang J."/>
            <person name="Zhang W."/>
            <person name="Chen S."/>
        </authorList>
    </citation>
    <scope>NUCLEOTIDE SEQUENCE [LARGE SCALE GENOMIC DNA]</scope>
    <source>
        <strain evidence="9">ATCC BAA-2165 / BE74</strain>
    </source>
</reference>
<dbReference type="KEGG" id="nal:B005_0839"/>
<dbReference type="InterPro" id="IPR016160">
    <property type="entry name" value="Ald_DH_CS_CYS"/>
</dbReference>